<dbReference type="Pfam" id="PF02181">
    <property type="entry name" value="FH2"/>
    <property type="match status" value="1"/>
</dbReference>
<feature type="compositionally biased region" description="Low complexity" evidence="2">
    <location>
        <begin position="624"/>
        <end position="634"/>
    </location>
</feature>
<organism evidence="4 5">
    <name type="scientific">Crenichthys baileyi</name>
    <name type="common">White River springfish</name>
    <dbReference type="NCBI Taxonomy" id="28760"/>
    <lineage>
        <taxon>Eukaryota</taxon>
        <taxon>Metazoa</taxon>
        <taxon>Chordata</taxon>
        <taxon>Craniata</taxon>
        <taxon>Vertebrata</taxon>
        <taxon>Euteleostomi</taxon>
        <taxon>Actinopterygii</taxon>
        <taxon>Neopterygii</taxon>
        <taxon>Teleostei</taxon>
        <taxon>Neoteleostei</taxon>
        <taxon>Acanthomorphata</taxon>
        <taxon>Ovalentaria</taxon>
        <taxon>Atherinomorphae</taxon>
        <taxon>Cyprinodontiformes</taxon>
        <taxon>Goodeidae</taxon>
        <taxon>Crenichthys</taxon>
    </lineage>
</organism>
<keyword evidence="1" id="KW-0175">Coiled coil</keyword>
<dbReference type="InterPro" id="IPR042201">
    <property type="entry name" value="FH2_Formin_sf"/>
</dbReference>
<feature type="region of interest" description="Disordered" evidence="2">
    <location>
        <begin position="1"/>
        <end position="63"/>
    </location>
</feature>
<comment type="caution">
    <text evidence="4">The sequence shown here is derived from an EMBL/GenBank/DDBJ whole genome shotgun (WGS) entry which is preliminary data.</text>
</comment>
<evidence type="ECO:0000256" key="2">
    <source>
        <dbReference type="SAM" id="MobiDB-lite"/>
    </source>
</evidence>
<dbReference type="Proteomes" id="UP001311232">
    <property type="component" value="Unassembled WGS sequence"/>
</dbReference>
<feature type="compositionally biased region" description="Low complexity" evidence="2">
    <location>
        <begin position="723"/>
        <end position="734"/>
    </location>
</feature>
<evidence type="ECO:0000313" key="5">
    <source>
        <dbReference type="Proteomes" id="UP001311232"/>
    </source>
</evidence>
<dbReference type="SUPFAM" id="SSF101447">
    <property type="entry name" value="Formin homology 2 domain (FH2 domain)"/>
    <property type="match status" value="1"/>
</dbReference>
<evidence type="ECO:0000259" key="3">
    <source>
        <dbReference type="PROSITE" id="PS51444"/>
    </source>
</evidence>
<feature type="compositionally biased region" description="Pro residues" evidence="2">
    <location>
        <begin position="47"/>
        <end position="59"/>
    </location>
</feature>
<keyword evidence="5" id="KW-1185">Reference proteome</keyword>
<feature type="domain" description="FH2" evidence="3">
    <location>
        <begin position="62"/>
        <end position="459"/>
    </location>
</feature>
<evidence type="ECO:0000256" key="1">
    <source>
        <dbReference type="SAM" id="Coils"/>
    </source>
</evidence>
<reference evidence="4 5" key="1">
    <citation type="submission" date="2021-06" db="EMBL/GenBank/DDBJ databases">
        <authorList>
            <person name="Palmer J.M."/>
        </authorList>
    </citation>
    <scope>NUCLEOTIDE SEQUENCE [LARGE SCALE GENOMIC DNA]</scope>
    <source>
        <strain evidence="4 5">MEX-2019</strain>
        <tissue evidence="4">Muscle</tissue>
    </source>
</reference>
<feature type="region of interest" description="Disordered" evidence="2">
    <location>
        <begin position="624"/>
        <end position="655"/>
    </location>
</feature>
<dbReference type="PANTHER" id="PTHR46345:SF7">
    <property type="entry name" value="FH2 DOMAIN CONTAINING 3-RELATED"/>
    <property type="match status" value="1"/>
</dbReference>
<dbReference type="EMBL" id="JAHHUM010001197">
    <property type="protein sequence ID" value="KAK5613649.1"/>
    <property type="molecule type" value="Genomic_DNA"/>
</dbReference>
<feature type="region of interest" description="Disordered" evidence="2">
    <location>
        <begin position="567"/>
        <end position="609"/>
    </location>
</feature>
<proteinExistence type="predicted"/>
<dbReference type="Gene3D" id="1.20.58.2220">
    <property type="entry name" value="Formin, FH2 domain"/>
    <property type="match status" value="1"/>
</dbReference>
<dbReference type="SMART" id="SM00498">
    <property type="entry name" value="FH2"/>
    <property type="match status" value="1"/>
</dbReference>
<dbReference type="InterPro" id="IPR015425">
    <property type="entry name" value="FH2_Formin"/>
</dbReference>
<feature type="coiled-coil region" evidence="1">
    <location>
        <begin position="344"/>
        <end position="402"/>
    </location>
</feature>
<feature type="region of interest" description="Disordered" evidence="2">
    <location>
        <begin position="723"/>
        <end position="745"/>
    </location>
</feature>
<gene>
    <name evidence="4" type="ORF">CRENBAI_018278</name>
</gene>
<evidence type="ECO:0000313" key="4">
    <source>
        <dbReference type="EMBL" id="KAK5613649.1"/>
    </source>
</evidence>
<feature type="compositionally biased region" description="Basic and acidic residues" evidence="2">
    <location>
        <begin position="735"/>
        <end position="745"/>
    </location>
</feature>
<feature type="compositionally biased region" description="Polar residues" evidence="2">
    <location>
        <begin position="10"/>
        <end position="23"/>
    </location>
</feature>
<dbReference type="AlphaFoldDB" id="A0AAV9RX31"/>
<name>A0AAV9RX31_9TELE</name>
<accession>A0AAV9RX31</accession>
<protein>
    <recommendedName>
        <fullName evidence="3">FH2 domain-containing protein</fullName>
    </recommendedName>
</protein>
<dbReference type="PROSITE" id="PS51444">
    <property type="entry name" value="FH2"/>
    <property type="match status" value="1"/>
</dbReference>
<sequence length="888" mass="98511">MEGMLILKSATPSCSLRDPSSPSARDAQEDLDLQPSPVAPCTDVTVVPPPPPPPPPPPSMSFGSRDIQRRSMKKLNWDTIPNHHVLGKLNVWTSKRTQRDLVLDIRTMEELFSHVDKRASLRSSKVLGLSKSDGMNLCAQESQVTILDSKRCMNIGIFLRHFKRPVSEIVEDIHQGNWLRFGNGKLKELCKLLPEEIEVKKLLSYKGKLSVLPEADQFMVQLIKVPGYRERLKVMVLREEFFPLMEEVKNAIAVMTKAANELLDCDDLHSVIRLVLKAGNYMNAGGHSANVIGFRMTSLLNLADTKANKPGMNLMHYVAKQAEEIDAELLTFPSQLDHIGMASRICKEDVIKDLEHEIQKIEEVKLFSSWQPGLLQQIDQFLKRAEAKLADVEMSLKELLALTDAVVEYFCEDPATFKLEECCSIFYSFCKRFEKAVQENREREAAEQRHKRTESMRIAAKRRSIASCSAPEPADDSSCLESALHNFLSKPLSGLNRCRKNNPPQAEGLDSESCSQTVQNETLTPCKTKDSPEKKQAKLLKENMKLAKLEEEEAEKMREITRKVLHYQSSQGIHNDEKVSGSPQCSKGEQDKAGTPCTPQPRTRDYFFASNGNVGSPWTILSPISSSPRNNPLRNRCRRVSSASSANDPDDRVWESDENNFLTIGSSQESLTSPSGGSASLPECLRRRALSQGPLLRSASMDETLRSPGMGFRLRYLFQRSTSQRSYSSGSRTGNMKEGESDRKVGNYAEGSSGFKSFFKLIGGKSGLGCAVREGGWPASWGSSGVWVWGWRECPVLGMLRWPSFNASFCGSCPWPGAGLQLAVRWGGGACLVPALGRLMRCAWPGAVGMPGPVTWLVHVSLSQTDGLGLLTVAEWLGGLGGVLLCWL</sequence>
<dbReference type="PANTHER" id="PTHR46345">
    <property type="entry name" value="INVERTED FORMIN-2"/>
    <property type="match status" value="1"/>
</dbReference>